<comment type="caution">
    <text evidence="8">The sequence shown here is derived from an EMBL/GenBank/DDBJ whole genome shotgun (WGS) entry which is preliminary data.</text>
</comment>
<feature type="compositionally biased region" description="Basic and acidic residues" evidence="6">
    <location>
        <begin position="420"/>
        <end position="433"/>
    </location>
</feature>
<evidence type="ECO:0000256" key="1">
    <source>
        <dbReference type="ARBA" id="ARBA00022714"/>
    </source>
</evidence>
<dbReference type="Gene3D" id="2.102.10.10">
    <property type="entry name" value="Rieske [2Fe-2S] iron-sulphur domain"/>
    <property type="match status" value="1"/>
</dbReference>
<organism evidence="8 9">
    <name type="scientific">Nocardioides gansuensis</name>
    <dbReference type="NCBI Taxonomy" id="2138300"/>
    <lineage>
        <taxon>Bacteria</taxon>
        <taxon>Bacillati</taxon>
        <taxon>Actinomycetota</taxon>
        <taxon>Actinomycetes</taxon>
        <taxon>Propionibacteriales</taxon>
        <taxon>Nocardioidaceae</taxon>
        <taxon>Nocardioides</taxon>
    </lineage>
</organism>
<dbReference type="Pfam" id="PF00355">
    <property type="entry name" value="Rieske"/>
    <property type="match status" value="1"/>
</dbReference>
<dbReference type="EMBL" id="QDGZ01000005">
    <property type="protein sequence ID" value="PVG82348.1"/>
    <property type="molecule type" value="Genomic_DNA"/>
</dbReference>
<dbReference type="GO" id="GO:0016705">
    <property type="term" value="F:oxidoreductase activity, acting on paired donors, with incorporation or reduction of molecular oxygen"/>
    <property type="evidence" value="ECO:0007669"/>
    <property type="project" value="UniProtKB-ARBA"/>
</dbReference>
<dbReference type="InterPro" id="IPR005805">
    <property type="entry name" value="Rieske_Fe-S_prot_C"/>
</dbReference>
<keyword evidence="2" id="KW-0479">Metal-binding</keyword>
<dbReference type="SUPFAM" id="SSF50022">
    <property type="entry name" value="ISP domain"/>
    <property type="match status" value="1"/>
</dbReference>
<dbReference type="GO" id="GO:0046872">
    <property type="term" value="F:metal ion binding"/>
    <property type="evidence" value="ECO:0007669"/>
    <property type="project" value="UniProtKB-KW"/>
</dbReference>
<name>A0A2T8F9D7_9ACTN</name>
<proteinExistence type="predicted"/>
<dbReference type="GO" id="GO:0051537">
    <property type="term" value="F:2 iron, 2 sulfur cluster binding"/>
    <property type="evidence" value="ECO:0007669"/>
    <property type="project" value="UniProtKB-KW"/>
</dbReference>
<dbReference type="InterPro" id="IPR055642">
    <property type="entry name" value="DUF7218"/>
</dbReference>
<accession>A0A2T8F9D7</accession>
<gene>
    <name evidence="8" type="ORF">DDE18_12750</name>
</gene>
<sequence>MPKPWRPSARPPRSAASGSTATRTQLCPSPVTGALSVADQLLIDPVALFGALAEDAQRHGARVAEDTPVVELDTGDPHRAVTRDGHVVRARQVVIATHFPAFERGLLFARLRVRREHVLLGRATVAVRDMYVSVEDDLRAVRRVTGAEGDLLMVSGAPFAPGSASAEERRSDLVEWARTHLDGFTPDRVWSAQDCISPDGLPFVGELRPFTHHGVGVWGATGFGGWGLSNGVAAGVLLRDLVLGADPHGWRELFTTARGRPRHEVPRVVSQGVKHLRGASARRTLPRLETREALASLAGLARGDAVRLQVDGETVAVHRDDSGRLHAVSATCTHMGCLVDFDPASDEWACPCHGSRFSLDGTVTEGPAVEGLRHLDLGPEDDTGVSPPRSGTGNRPYLRKGDAMPRSKHGPSVKDPGLYEELRDDGASKEKAARIANAAAGSSRSEVGRKGGKSGDYEDWTVEELRKRAAVIGIEGRSSMDKSELIDALRHH</sequence>
<dbReference type="InterPro" id="IPR006076">
    <property type="entry name" value="FAD-dep_OxRdtase"/>
</dbReference>
<evidence type="ECO:0000256" key="4">
    <source>
        <dbReference type="ARBA" id="ARBA00023014"/>
    </source>
</evidence>
<dbReference type="PROSITE" id="PS51296">
    <property type="entry name" value="RIESKE"/>
    <property type="match status" value="1"/>
</dbReference>
<reference evidence="8 9" key="1">
    <citation type="submission" date="2018-04" db="EMBL/GenBank/DDBJ databases">
        <title>Genome of Nocardioides gansuensis WSJ-1.</title>
        <authorList>
            <person name="Wu S."/>
            <person name="Wang G."/>
        </authorList>
    </citation>
    <scope>NUCLEOTIDE SEQUENCE [LARGE SCALE GENOMIC DNA]</scope>
    <source>
        <strain evidence="8 9">WSJ-1</strain>
    </source>
</reference>
<dbReference type="Pfam" id="PF01266">
    <property type="entry name" value="DAO"/>
    <property type="match status" value="1"/>
</dbReference>
<dbReference type="PANTHER" id="PTHR13847:SF274">
    <property type="entry name" value="RIESKE 2FE-2S IRON-SULFUR PROTEIN YHFW-RELATED"/>
    <property type="match status" value="1"/>
</dbReference>
<evidence type="ECO:0000256" key="6">
    <source>
        <dbReference type="SAM" id="MobiDB-lite"/>
    </source>
</evidence>
<dbReference type="Gene3D" id="3.30.9.10">
    <property type="entry name" value="D-Amino Acid Oxidase, subunit A, domain 2"/>
    <property type="match status" value="1"/>
</dbReference>
<feature type="compositionally biased region" description="Low complexity" evidence="6">
    <location>
        <begin position="1"/>
        <end position="24"/>
    </location>
</feature>
<feature type="region of interest" description="Disordered" evidence="6">
    <location>
        <begin position="1"/>
        <end position="27"/>
    </location>
</feature>
<keyword evidence="9" id="KW-1185">Reference proteome</keyword>
<dbReference type="GO" id="GO:0005737">
    <property type="term" value="C:cytoplasm"/>
    <property type="evidence" value="ECO:0007669"/>
    <property type="project" value="TreeGrafter"/>
</dbReference>
<evidence type="ECO:0000256" key="5">
    <source>
        <dbReference type="ARBA" id="ARBA00023157"/>
    </source>
</evidence>
<evidence type="ECO:0000313" key="9">
    <source>
        <dbReference type="Proteomes" id="UP000246018"/>
    </source>
</evidence>
<dbReference type="InterPro" id="IPR036922">
    <property type="entry name" value="Rieske_2Fe-2S_sf"/>
</dbReference>
<dbReference type="SUPFAM" id="SSF51971">
    <property type="entry name" value="Nucleotide-binding domain"/>
    <property type="match status" value="1"/>
</dbReference>
<dbReference type="InterPro" id="IPR036188">
    <property type="entry name" value="FAD/NAD-bd_sf"/>
</dbReference>
<dbReference type="GO" id="GO:0016020">
    <property type="term" value="C:membrane"/>
    <property type="evidence" value="ECO:0007669"/>
    <property type="project" value="InterPro"/>
</dbReference>
<dbReference type="Proteomes" id="UP000246018">
    <property type="component" value="Unassembled WGS sequence"/>
</dbReference>
<keyword evidence="3" id="KW-0408">Iron</keyword>
<feature type="compositionally biased region" description="Basic and acidic residues" evidence="6">
    <location>
        <begin position="446"/>
        <end position="456"/>
    </location>
</feature>
<feature type="domain" description="Rieske" evidence="7">
    <location>
        <begin position="292"/>
        <end position="386"/>
    </location>
</feature>
<dbReference type="Gene3D" id="3.50.50.60">
    <property type="entry name" value="FAD/NAD(P)-binding domain"/>
    <property type="match status" value="1"/>
</dbReference>
<dbReference type="PRINTS" id="PR00162">
    <property type="entry name" value="RIESKE"/>
</dbReference>
<keyword evidence="1" id="KW-0001">2Fe-2S</keyword>
<evidence type="ECO:0000256" key="2">
    <source>
        <dbReference type="ARBA" id="ARBA00022723"/>
    </source>
</evidence>
<evidence type="ECO:0000313" key="8">
    <source>
        <dbReference type="EMBL" id="PVG82348.1"/>
    </source>
</evidence>
<feature type="compositionally biased region" description="Low complexity" evidence="6">
    <location>
        <begin position="434"/>
        <end position="445"/>
    </location>
</feature>
<dbReference type="OrthoDB" id="215254at2"/>
<keyword evidence="5" id="KW-1015">Disulfide bond</keyword>
<dbReference type="AlphaFoldDB" id="A0A2T8F9D7"/>
<keyword evidence="4" id="KW-0411">Iron-sulfur</keyword>
<feature type="region of interest" description="Disordered" evidence="6">
    <location>
        <begin position="373"/>
        <end position="457"/>
    </location>
</feature>
<dbReference type="InterPro" id="IPR017941">
    <property type="entry name" value="Rieske_2Fe-2S"/>
</dbReference>
<dbReference type="PANTHER" id="PTHR13847">
    <property type="entry name" value="SARCOSINE DEHYDROGENASE-RELATED"/>
    <property type="match status" value="1"/>
</dbReference>
<protein>
    <submittedName>
        <fullName evidence="8">FAD-dependent oxidoreductase</fullName>
    </submittedName>
</protein>
<evidence type="ECO:0000259" key="7">
    <source>
        <dbReference type="PROSITE" id="PS51296"/>
    </source>
</evidence>
<dbReference type="GO" id="GO:0004497">
    <property type="term" value="F:monooxygenase activity"/>
    <property type="evidence" value="ECO:0007669"/>
    <property type="project" value="UniProtKB-ARBA"/>
</dbReference>
<evidence type="ECO:0000256" key="3">
    <source>
        <dbReference type="ARBA" id="ARBA00023004"/>
    </source>
</evidence>
<dbReference type="Pfam" id="PF23855">
    <property type="entry name" value="DUF7218"/>
    <property type="match status" value="1"/>
</dbReference>